<accession>A0ABV6HDN3</accession>
<dbReference type="Proteomes" id="UP001589774">
    <property type="component" value="Unassembled WGS sequence"/>
</dbReference>
<sequence length="70" mass="8284">MIKRRLQKYGEVLGNTITHPKVSKDYQDYTMATPRKELSTNSENRQTREPAERYSLKLNTLYVQCLRSSF</sequence>
<keyword evidence="2" id="KW-1185">Reference proteome</keyword>
<comment type="caution">
    <text evidence="1">The sequence shown here is derived from an EMBL/GenBank/DDBJ whole genome shotgun (WGS) entry which is preliminary data.</text>
</comment>
<reference evidence="1 2" key="1">
    <citation type="submission" date="2024-09" db="EMBL/GenBank/DDBJ databases">
        <authorList>
            <person name="Sun Q."/>
            <person name="Mori K."/>
        </authorList>
    </citation>
    <scope>NUCLEOTIDE SEQUENCE [LARGE SCALE GENOMIC DNA]</scope>
    <source>
        <strain evidence="1 2">CCM 7765</strain>
    </source>
</reference>
<dbReference type="RefSeq" id="WP_377476593.1">
    <property type="nucleotide sequence ID" value="NZ_JBHLWO010000001.1"/>
</dbReference>
<name>A0ABV6HDN3_9SPHI</name>
<evidence type="ECO:0000313" key="2">
    <source>
        <dbReference type="Proteomes" id="UP001589774"/>
    </source>
</evidence>
<gene>
    <name evidence="1" type="ORF">ACFFI0_01720</name>
</gene>
<dbReference type="EMBL" id="JBHLWO010000001">
    <property type="protein sequence ID" value="MFC0317000.1"/>
    <property type="molecule type" value="Genomic_DNA"/>
</dbReference>
<proteinExistence type="predicted"/>
<organism evidence="1 2">
    <name type="scientific">Olivibacter oleidegradans</name>
    <dbReference type="NCBI Taxonomy" id="760123"/>
    <lineage>
        <taxon>Bacteria</taxon>
        <taxon>Pseudomonadati</taxon>
        <taxon>Bacteroidota</taxon>
        <taxon>Sphingobacteriia</taxon>
        <taxon>Sphingobacteriales</taxon>
        <taxon>Sphingobacteriaceae</taxon>
        <taxon>Olivibacter</taxon>
    </lineage>
</organism>
<protein>
    <submittedName>
        <fullName evidence="1">Uncharacterized protein</fullName>
    </submittedName>
</protein>
<evidence type="ECO:0000313" key="1">
    <source>
        <dbReference type="EMBL" id="MFC0317000.1"/>
    </source>
</evidence>